<protein>
    <submittedName>
        <fullName evidence="3">Uncharacterized protein</fullName>
    </submittedName>
</protein>
<gene>
    <name evidence="3" type="ORF">GCM10010140_46940</name>
</gene>
<sequence length="321" mass="33497">MTAGGPGAGPHTPGPAAGRPARRDEGVRWRLSASAACALVAAVLAAAQVLVAHRLGVNDWTVRGGSYAEYVDWDHPLTRSTWYPAASTLIASMITHRLFRRAPWSWRWLPPAAWLGSCLTAGPLLYGLASAAPEAGIGSGPSAAVRAVAVGGVIGLVAAMVALRRREAGAGLVTYILWVSLLEFARPWWWDRAPAFDPMLTEEVWAGGSGDRVVRASFLEAGGITAGLIGPVVVSGVVAVWAAARYGRRRSGVIAGVAGPLLLCSVYLTIDPGWGDQDSVQAALCWYAFLAVPIGLCSATIAATLAGAVARRVGADARRTR</sequence>
<feature type="transmembrane region" description="Helical" evidence="2">
    <location>
        <begin position="170"/>
        <end position="189"/>
    </location>
</feature>
<feature type="transmembrane region" description="Helical" evidence="2">
    <location>
        <begin position="286"/>
        <end position="310"/>
    </location>
</feature>
<feature type="transmembrane region" description="Helical" evidence="2">
    <location>
        <begin position="143"/>
        <end position="163"/>
    </location>
</feature>
<dbReference type="EMBL" id="BMQJ01000012">
    <property type="protein sequence ID" value="GGQ11394.1"/>
    <property type="molecule type" value="Genomic_DNA"/>
</dbReference>
<name>A0ABQ2R5S6_9ACTN</name>
<accession>A0ABQ2R5S6</accession>
<feature type="transmembrane region" description="Helical" evidence="2">
    <location>
        <begin position="251"/>
        <end position="270"/>
    </location>
</feature>
<feature type="transmembrane region" description="Helical" evidence="2">
    <location>
        <begin position="29"/>
        <end position="51"/>
    </location>
</feature>
<comment type="caution">
    <text evidence="3">The sequence shown here is derived from an EMBL/GenBank/DDBJ whole genome shotgun (WGS) entry which is preliminary data.</text>
</comment>
<keyword evidence="2" id="KW-0812">Transmembrane</keyword>
<keyword evidence="4" id="KW-1185">Reference proteome</keyword>
<feature type="region of interest" description="Disordered" evidence="1">
    <location>
        <begin position="1"/>
        <end position="23"/>
    </location>
</feature>
<keyword evidence="2" id="KW-1133">Transmembrane helix</keyword>
<evidence type="ECO:0000313" key="3">
    <source>
        <dbReference type="EMBL" id="GGQ11394.1"/>
    </source>
</evidence>
<evidence type="ECO:0000256" key="2">
    <source>
        <dbReference type="SAM" id="Phobius"/>
    </source>
</evidence>
<dbReference type="Proteomes" id="UP000611554">
    <property type="component" value="Unassembled WGS sequence"/>
</dbReference>
<feature type="compositionally biased region" description="Low complexity" evidence="1">
    <location>
        <begin position="9"/>
        <end position="19"/>
    </location>
</feature>
<keyword evidence="2" id="KW-0472">Membrane</keyword>
<feature type="transmembrane region" description="Helical" evidence="2">
    <location>
        <begin position="111"/>
        <end position="131"/>
    </location>
</feature>
<evidence type="ECO:0000256" key="1">
    <source>
        <dbReference type="SAM" id="MobiDB-lite"/>
    </source>
</evidence>
<proteinExistence type="predicted"/>
<evidence type="ECO:0000313" key="4">
    <source>
        <dbReference type="Proteomes" id="UP000611554"/>
    </source>
</evidence>
<organism evidence="3 4">
    <name type="scientific">Streptosporangium pseudovulgare</name>
    <dbReference type="NCBI Taxonomy" id="35765"/>
    <lineage>
        <taxon>Bacteria</taxon>
        <taxon>Bacillati</taxon>
        <taxon>Actinomycetota</taxon>
        <taxon>Actinomycetes</taxon>
        <taxon>Streptosporangiales</taxon>
        <taxon>Streptosporangiaceae</taxon>
        <taxon>Streptosporangium</taxon>
    </lineage>
</organism>
<reference evidence="4" key="1">
    <citation type="journal article" date="2019" name="Int. J. Syst. Evol. Microbiol.">
        <title>The Global Catalogue of Microorganisms (GCM) 10K type strain sequencing project: providing services to taxonomists for standard genome sequencing and annotation.</title>
        <authorList>
            <consortium name="The Broad Institute Genomics Platform"/>
            <consortium name="The Broad Institute Genome Sequencing Center for Infectious Disease"/>
            <person name="Wu L."/>
            <person name="Ma J."/>
        </authorList>
    </citation>
    <scope>NUCLEOTIDE SEQUENCE [LARGE SCALE GENOMIC DNA]</scope>
    <source>
        <strain evidence="4">JCM 3115</strain>
    </source>
</reference>
<feature type="transmembrane region" description="Helical" evidence="2">
    <location>
        <begin position="221"/>
        <end position="244"/>
    </location>
</feature>
<feature type="transmembrane region" description="Helical" evidence="2">
    <location>
        <begin position="81"/>
        <end position="99"/>
    </location>
</feature>